<name>A0A2P2KFD0_RHIMU</name>
<dbReference type="EMBL" id="GGEC01023964">
    <property type="protein sequence ID" value="MBX04448.1"/>
    <property type="molecule type" value="Transcribed_RNA"/>
</dbReference>
<feature type="transmembrane region" description="Helical" evidence="1">
    <location>
        <begin position="34"/>
        <end position="53"/>
    </location>
</feature>
<keyword evidence="1" id="KW-0472">Membrane</keyword>
<sequence>MPFDVWIVLCYVNFYFHLFSIESQYVYTFLSPSFLFIDFNLSIISYISVFYFSQFNVAGPLGLKLLLNKGTQVPCHFEEIFC</sequence>
<accession>A0A2P2KFD0</accession>
<protein>
    <submittedName>
        <fullName evidence="2">Uncharacterized protein</fullName>
    </submittedName>
</protein>
<dbReference type="AlphaFoldDB" id="A0A2P2KFD0"/>
<keyword evidence="1" id="KW-1133">Transmembrane helix</keyword>
<feature type="transmembrane region" description="Helical" evidence="1">
    <location>
        <begin position="6"/>
        <end position="27"/>
    </location>
</feature>
<proteinExistence type="predicted"/>
<keyword evidence="1" id="KW-0812">Transmembrane</keyword>
<reference evidence="2" key="1">
    <citation type="submission" date="2018-02" db="EMBL/GenBank/DDBJ databases">
        <title>Rhizophora mucronata_Transcriptome.</title>
        <authorList>
            <person name="Meera S.P."/>
            <person name="Sreeshan A."/>
            <person name="Augustine A."/>
        </authorList>
    </citation>
    <scope>NUCLEOTIDE SEQUENCE</scope>
    <source>
        <tissue evidence="2">Leaf</tissue>
    </source>
</reference>
<evidence type="ECO:0000256" key="1">
    <source>
        <dbReference type="SAM" id="Phobius"/>
    </source>
</evidence>
<organism evidence="2">
    <name type="scientific">Rhizophora mucronata</name>
    <name type="common">Asiatic mangrove</name>
    <dbReference type="NCBI Taxonomy" id="61149"/>
    <lineage>
        <taxon>Eukaryota</taxon>
        <taxon>Viridiplantae</taxon>
        <taxon>Streptophyta</taxon>
        <taxon>Embryophyta</taxon>
        <taxon>Tracheophyta</taxon>
        <taxon>Spermatophyta</taxon>
        <taxon>Magnoliopsida</taxon>
        <taxon>eudicotyledons</taxon>
        <taxon>Gunneridae</taxon>
        <taxon>Pentapetalae</taxon>
        <taxon>rosids</taxon>
        <taxon>fabids</taxon>
        <taxon>Malpighiales</taxon>
        <taxon>Rhizophoraceae</taxon>
        <taxon>Rhizophora</taxon>
    </lineage>
</organism>
<evidence type="ECO:0000313" key="2">
    <source>
        <dbReference type="EMBL" id="MBX04448.1"/>
    </source>
</evidence>